<evidence type="ECO:0000259" key="1">
    <source>
        <dbReference type="Pfam" id="PF06983"/>
    </source>
</evidence>
<dbReference type="AlphaFoldDB" id="A0A2V5L472"/>
<dbReference type="InterPro" id="IPR009725">
    <property type="entry name" value="3_dmu_93_MTrfase"/>
</dbReference>
<name>A0A2V5L472_9MICC</name>
<comment type="caution">
    <text evidence="2">The sequence shown here is derived from an EMBL/GenBank/DDBJ whole genome shotgun (WGS) entry which is preliminary data.</text>
</comment>
<dbReference type="EMBL" id="QJVD01000035">
    <property type="protein sequence ID" value="PYI64934.1"/>
    <property type="molecule type" value="Genomic_DNA"/>
</dbReference>
<dbReference type="PIRSF" id="PIRSF021700">
    <property type="entry name" value="3_dmu_93_MTrfase"/>
    <property type="match status" value="1"/>
</dbReference>
<dbReference type="PANTHER" id="PTHR33990">
    <property type="entry name" value="PROTEIN YJDN-RELATED"/>
    <property type="match status" value="1"/>
</dbReference>
<dbReference type="SUPFAM" id="SSF54593">
    <property type="entry name" value="Glyoxalase/Bleomycin resistance protein/Dihydroxybiphenyl dioxygenase"/>
    <property type="match status" value="1"/>
</dbReference>
<dbReference type="InterPro" id="IPR029068">
    <property type="entry name" value="Glyas_Bleomycin-R_OHBP_Dase"/>
</dbReference>
<proteinExistence type="predicted"/>
<keyword evidence="3" id="KW-1185">Reference proteome</keyword>
<dbReference type="InterPro" id="IPR028973">
    <property type="entry name" value="PhnB-like"/>
</dbReference>
<dbReference type="Proteomes" id="UP000247832">
    <property type="component" value="Unassembled WGS sequence"/>
</dbReference>
<dbReference type="Pfam" id="PF06983">
    <property type="entry name" value="3-dmu-9_3-mt"/>
    <property type="match status" value="1"/>
</dbReference>
<organism evidence="2 3">
    <name type="scientific">Arthrobacter livingstonensis</name>
    <dbReference type="NCBI Taxonomy" id="670078"/>
    <lineage>
        <taxon>Bacteria</taxon>
        <taxon>Bacillati</taxon>
        <taxon>Actinomycetota</taxon>
        <taxon>Actinomycetes</taxon>
        <taxon>Micrococcales</taxon>
        <taxon>Micrococcaceae</taxon>
        <taxon>Arthrobacter</taxon>
    </lineage>
</organism>
<dbReference type="OrthoDB" id="9806473at2"/>
<dbReference type="PANTHER" id="PTHR33990:SF2">
    <property type="entry name" value="PHNB-LIKE DOMAIN-CONTAINING PROTEIN"/>
    <property type="match status" value="1"/>
</dbReference>
<accession>A0A2V5L472</accession>
<sequence>MGRIGTCLWFDGQAEEAANFYVGLFENSGIKEVARWGEGGPYPAGTALTVQFELDGRGFRGLNGGPEFTFNESISFELFFDTQAELDAKLASLTADGGQESQCGWLKDRFGVSWQLLPNMLASVLNGPDPAGAGRAMQAMLGMQKLDIAALQGAYDG</sequence>
<dbReference type="RefSeq" id="WP_110502845.1">
    <property type="nucleotide sequence ID" value="NZ_QJVD01000035.1"/>
</dbReference>
<protein>
    <recommendedName>
        <fullName evidence="1">PhnB-like domain-containing protein</fullName>
    </recommendedName>
</protein>
<feature type="domain" description="PhnB-like" evidence="1">
    <location>
        <begin position="4"/>
        <end position="116"/>
    </location>
</feature>
<dbReference type="CDD" id="cd06588">
    <property type="entry name" value="PhnB_like"/>
    <property type="match status" value="1"/>
</dbReference>
<reference evidence="2 3" key="1">
    <citation type="submission" date="2018-05" db="EMBL/GenBank/DDBJ databases">
        <title>Genetic diversity of glacier-inhabiting Cryobacterium bacteria in China and description of Cryobacterium mengkeensis sp. nov. and Arthrobacter glacialis sp. nov.</title>
        <authorList>
            <person name="Liu Q."/>
            <person name="Xin Y.-H."/>
        </authorList>
    </citation>
    <scope>NUCLEOTIDE SEQUENCE [LARGE SCALE GENOMIC DNA]</scope>
    <source>
        <strain evidence="2 3">LI2</strain>
    </source>
</reference>
<evidence type="ECO:0000313" key="3">
    <source>
        <dbReference type="Proteomes" id="UP000247832"/>
    </source>
</evidence>
<evidence type="ECO:0000313" key="2">
    <source>
        <dbReference type="EMBL" id="PYI64934.1"/>
    </source>
</evidence>
<dbReference type="Gene3D" id="3.10.180.10">
    <property type="entry name" value="2,3-Dihydroxybiphenyl 1,2-Dioxygenase, domain 1"/>
    <property type="match status" value="1"/>
</dbReference>
<gene>
    <name evidence="2" type="ORF">CVV68_20330</name>
</gene>